<protein>
    <submittedName>
        <fullName evidence="3">Alpha/beta fold hydrolase</fullName>
    </submittedName>
</protein>
<dbReference type="PANTHER" id="PTHR10794:SF63">
    <property type="entry name" value="ALPHA_BETA HYDROLASE 1, ISOFORM A"/>
    <property type="match status" value="1"/>
</dbReference>
<proteinExistence type="inferred from homology"/>
<evidence type="ECO:0000313" key="3">
    <source>
        <dbReference type="EMBL" id="GAA0248138.1"/>
    </source>
</evidence>
<dbReference type="Pfam" id="PF12146">
    <property type="entry name" value="Hydrolase_4"/>
    <property type="match status" value="1"/>
</dbReference>
<dbReference type="PIRSF" id="PIRSF005211">
    <property type="entry name" value="Ab_hydro_YheT"/>
    <property type="match status" value="1"/>
</dbReference>
<evidence type="ECO:0000259" key="2">
    <source>
        <dbReference type="Pfam" id="PF12146"/>
    </source>
</evidence>
<dbReference type="InterPro" id="IPR029058">
    <property type="entry name" value="AB_hydrolase_fold"/>
</dbReference>
<name>A0ABP3DZR3_9GAMM</name>
<gene>
    <name evidence="3" type="ORF">GCM10009126_12030</name>
</gene>
<dbReference type="InterPro" id="IPR022742">
    <property type="entry name" value="Hydrolase_4"/>
</dbReference>
<reference evidence="4" key="1">
    <citation type="journal article" date="2019" name="Int. J. Syst. Evol. Microbiol.">
        <title>The Global Catalogue of Microorganisms (GCM) 10K type strain sequencing project: providing services to taxonomists for standard genome sequencing and annotation.</title>
        <authorList>
            <consortium name="The Broad Institute Genomics Platform"/>
            <consortium name="The Broad Institute Genome Sequencing Center for Infectious Disease"/>
            <person name="Wu L."/>
            <person name="Ma J."/>
        </authorList>
    </citation>
    <scope>NUCLEOTIDE SEQUENCE [LARGE SCALE GENOMIC DNA]</scope>
    <source>
        <strain evidence="4">JCM 16242</strain>
    </source>
</reference>
<dbReference type="GO" id="GO:0016787">
    <property type="term" value="F:hydrolase activity"/>
    <property type="evidence" value="ECO:0007669"/>
    <property type="project" value="UniProtKB-KW"/>
</dbReference>
<evidence type="ECO:0000313" key="4">
    <source>
        <dbReference type="Proteomes" id="UP001500657"/>
    </source>
</evidence>
<evidence type="ECO:0000256" key="1">
    <source>
        <dbReference type="ARBA" id="ARBA00010884"/>
    </source>
</evidence>
<dbReference type="SUPFAM" id="SSF53474">
    <property type="entry name" value="alpha/beta-Hydrolases"/>
    <property type="match status" value="1"/>
</dbReference>
<comment type="similarity">
    <text evidence="1">Belongs to the AB hydrolase superfamily. AB hydrolase 4 family.</text>
</comment>
<dbReference type="Proteomes" id="UP001500657">
    <property type="component" value="Unassembled WGS sequence"/>
</dbReference>
<dbReference type="InterPro" id="IPR050960">
    <property type="entry name" value="AB_hydrolase_4_sf"/>
</dbReference>
<dbReference type="PANTHER" id="PTHR10794">
    <property type="entry name" value="ABHYDROLASE DOMAIN-CONTAINING PROTEIN"/>
    <property type="match status" value="1"/>
</dbReference>
<keyword evidence="3" id="KW-0378">Hydrolase</keyword>
<keyword evidence="4" id="KW-1185">Reference proteome</keyword>
<dbReference type="EMBL" id="BAAAFO010000002">
    <property type="protein sequence ID" value="GAA0248138.1"/>
    <property type="molecule type" value="Genomic_DNA"/>
</dbReference>
<accession>A0ABP3DZR3</accession>
<dbReference type="Gene3D" id="3.40.50.1820">
    <property type="entry name" value="alpha/beta hydrolase"/>
    <property type="match status" value="1"/>
</dbReference>
<feature type="domain" description="Serine aminopeptidase S33" evidence="2">
    <location>
        <begin position="70"/>
        <end position="288"/>
    </location>
</feature>
<sequence length="336" mass="37356">MSLLYGKDFCPPWPLRSGHIQTMLSSSGVRRLLLPAAAKTVSQNAEHVVVDGGNGVRLSGAFTAQTARSRPRGLAVLFHGWEGSVDSTYVLQTGSRLLADGWDIFRLNFRDHGDSHGLNEALFHSCQLDEVVHALGEIARRWPARPLVLAGFSLGGNFALRVAMRTSRLGIPLSYALAVCPIIDPAVGLFSLEESAPWFYQAYFMRKWRHSLLAKQKAFPEHRYFEMSEMKQHLRGLTEALVLRHTDFKSLQQYLDGYSVAGDIMQAMQIPATILTARDDPVIPVRSFEELELPPNIELDIAPYGGHCGFIRDFGMTSFTDDYIAGRFNAVAESGE</sequence>
<organism evidence="3 4">
    <name type="scientific">Rhodanobacter caeni</name>
    <dbReference type="NCBI Taxonomy" id="657654"/>
    <lineage>
        <taxon>Bacteria</taxon>
        <taxon>Pseudomonadati</taxon>
        <taxon>Pseudomonadota</taxon>
        <taxon>Gammaproteobacteria</taxon>
        <taxon>Lysobacterales</taxon>
        <taxon>Rhodanobacteraceae</taxon>
        <taxon>Rhodanobacter</taxon>
    </lineage>
</organism>
<dbReference type="RefSeq" id="WP_343881217.1">
    <property type="nucleotide sequence ID" value="NZ_BAAAFO010000002.1"/>
</dbReference>
<dbReference type="InterPro" id="IPR012020">
    <property type="entry name" value="ABHD4"/>
</dbReference>
<comment type="caution">
    <text evidence="3">The sequence shown here is derived from an EMBL/GenBank/DDBJ whole genome shotgun (WGS) entry which is preliminary data.</text>
</comment>